<name>A0A934X034_9BACT</name>
<evidence type="ECO:0000313" key="2">
    <source>
        <dbReference type="Proteomes" id="UP000611723"/>
    </source>
</evidence>
<protein>
    <submittedName>
        <fullName evidence="1">Uncharacterized protein</fullName>
    </submittedName>
</protein>
<dbReference type="RefSeq" id="WP_201431726.1">
    <property type="nucleotide sequence ID" value="NZ_JAEQBW010000006.1"/>
</dbReference>
<proteinExistence type="predicted"/>
<accession>A0A934X034</accession>
<comment type="caution">
    <text evidence="1">The sequence shown here is derived from an EMBL/GenBank/DDBJ whole genome shotgun (WGS) entry which is preliminary data.</text>
</comment>
<sequence>MSLSKNIVVDLLNHLITDNRDISWKMGAGYHNGRDISIYEILIYEIKNNRTIGKLAFNGDTGGLLKINISGYRQKMADNIIDAILDINNYLRSSVHKIHSTQFKHH</sequence>
<reference evidence="1" key="1">
    <citation type="submission" date="2021-01" db="EMBL/GenBank/DDBJ databases">
        <title>Marivirga aurantiaca sp. nov., isolated from intertidal surface sediments.</title>
        <authorList>
            <person name="Zhang M."/>
        </authorList>
    </citation>
    <scope>NUCLEOTIDE SEQUENCE</scope>
    <source>
        <strain evidence="1">S37H4</strain>
    </source>
</reference>
<dbReference type="EMBL" id="JAEQBW010000006">
    <property type="protein sequence ID" value="MBK6266042.1"/>
    <property type="molecule type" value="Genomic_DNA"/>
</dbReference>
<organism evidence="1 2">
    <name type="scientific">Marivirga aurantiaca</name>
    <dbReference type="NCBI Taxonomy" id="2802615"/>
    <lineage>
        <taxon>Bacteria</taxon>
        <taxon>Pseudomonadati</taxon>
        <taxon>Bacteroidota</taxon>
        <taxon>Cytophagia</taxon>
        <taxon>Cytophagales</taxon>
        <taxon>Marivirgaceae</taxon>
        <taxon>Marivirga</taxon>
    </lineage>
</organism>
<keyword evidence="2" id="KW-1185">Reference proteome</keyword>
<dbReference type="Proteomes" id="UP000611723">
    <property type="component" value="Unassembled WGS sequence"/>
</dbReference>
<evidence type="ECO:0000313" key="1">
    <source>
        <dbReference type="EMBL" id="MBK6266042.1"/>
    </source>
</evidence>
<gene>
    <name evidence="1" type="ORF">JKA74_13445</name>
</gene>
<dbReference type="AlphaFoldDB" id="A0A934X034"/>